<evidence type="ECO:0000256" key="8">
    <source>
        <dbReference type="ARBA" id="ARBA00022932"/>
    </source>
</evidence>
<dbReference type="SUPFAM" id="SSF56672">
    <property type="entry name" value="DNA/RNA polymerases"/>
    <property type="match status" value="1"/>
</dbReference>
<dbReference type="GO" id="GO:0008270">
    <property type="term" value="F:zinc ion binding"/>
    <property type="evidence" value="ECO:0007669"/>
    <property type="project" value="UniProtKB-KW"/>
</dbReference>
<keyword evidence="1" id="KW-0540">Nuclease</keyword>
<keyword evidence="4" id="KW-0378">Hydrolase</keyword>
<accession>A0A9W6XSN7</accession>
<keyword evidence="8" id="KW-0239">DNA-directed DNA polymerase</keyword>
<dbReference type="Gene3D" id="3.30.420.10">
    <property type="entry name" value="Ribonuclease H-like superfamily/Ribonuclease H"/>
    <property type="match status" value="1"/>
</dbReference>
<dbReference type="Pfam" id="PF25597">
    <property type="entry name" value="SH3_retrovirus"/>
    <property type="match status" value="1"/>
</dbReference>
<keyword evidence="9" id="KW-0233">DNA recombination</keyword>
<keyword evidence="6" id="KW-0229">DNA integration</keyword>
<evidence type="ECO:0000256" key="5">
    <source>
        <dbReference type="ARBA" id="ARBA00022842"/>
    </source>
</evidence>
<evidence type="ECO:0000256" key="1">
    <source>
        <dbReference type="ARBA" id="ARBA00022722"/>
    </source>
</evidence>
<evidence type="ECO:0000256" key="2">
    <source>
        <dbReference type="ARBA" id="ARBA00022723"/>
    </source>
</evidence>
<dbReference type="Pfam" id="PF13976">
    <property type="entry name" value="gag_pre-integrs"/>
    <property type="match status" value="1"/>
</dbReference>
<evidence type="ECO:0000256" key="10">
    <source>
        <dbReference type="ARBA" id="ARBA00023268"/>
    </source>
</evidence>
<keyword evidence="11" id="KW-0863">Zinc-finger</keyword>
<dbReference type="InterPro" id="IPR043502">
    <property type="entry name" value="DNA/RNA_pol_sf"/>
</dbReference>
<evidence type="ECO:0000256" key="12">
    <source>
        <dbReference type="SAM" id="MobiDB-lite"/>
    </source>
</evidence>
<feature type="region of interest" description="Disordered" evidence="12">
    <location>
        <begin position="105"/>
        <end position="146"/>
    </location>
</feature>
<comment type="caution">
    <text evidence="14">The sequence shown here is derived from an EMBL/GenBank/DDBJ whole genome shotgun (WGS) entry which is preliminary data.</text>
</comment>
<dbReference type="SMART" id="SM00343">
    <property type="entry name" value="ZnF_C2HC"/>
    <property type="match status" value="1"/>
</dbReference>
<evidence type="ECO:0000259" key="13">
    <source>
        <dbReference type="PROSITE" id="PS50158"/>
    </source>
</evidence>
<dbReference type="InterPro" id="IPR039537">
    <property type="entry name" value="Retrotran_Ty1/copia-like"/>
</dbReference>
<dbReference type="InterPro" id="IPR013103">
    <property type="entry name" value="RVT_2"/>
</dbReference>
<dbReference type="InterPro" id="IPR036397">
    <property type="entry name" value="RNaseH_sf"/>
</dbReference>
<dbReference type="GO" id="GO:0003676">
    <property type="term" value="F:nucleic acid binding"/>
    <property type="evidence" value="ECO:0007669"/>
    <property type="project" value="InterPro"/>
</dbReference>
<dbReference type="EMBL" id="BSXT01001754">
    <property type="protein sequence ID" value="GMF44977.1"/>
    <property type="molecule type" value="Genomic_DNA"/>
</dbReference>
<keyword evidence="11" id="KW-0862">Zinc</keyword>
<dbReference type="GO" id="GO:0006310">
    <property type="term" value="P:DNA recombination"/>
    <property type="evidence" value="ECO:0007669"/>
    <property type="project" value="UniProtKB-KW"/>
</dbReference>
<feature type="region of interest" description="Disordered" evidence="12">
    <location>
        <begin position="748"/>
        <end position="769"/>
    </location>
</feature>
<dbReference type="PANTHER" id="PTHR42648:SF11">
    <property type="entry name" value="TRANSPOSON TY4-P GAG-POL POLYPROTEIN"/>
    <property type="match status" value="1"/>
</dbReference>
<evidence type="ECO:0000256" key="9">
    <source>
        <dbReference type="ARBA" id="ARBA00023172"/>
    </source>
</evidence>
<dbReference type="Proteomes" id="UP001165121">
    <property type="component" value="Unassembled WGS sequence"/>
</dbReference>
<protein>
    <submittedName>
        <fullName evidence="14">Unnamed protein product</fullName>
    </submittedName>
</protein>
<keyword evidence="5" id="KW-0460">Magnesium</keyword>
<sequence>MRAFEIRFESATRRQPCGVLTRQGAPGVQDTMTDLQDTCTTSFVKIRLAGIIKPTNHDMEAARRSRPSYVTAMASTPTKKVEVILGNDNYFHREFAMRMTLARKGTGARTSGRGPGGGHGSVAAQRHEGARADLSRCSGEAPHQDPIGDVGHHGLEYIAVTMAKHPDNFDELIVGLQTLGELLNEARQFVILLSSLSTEYHLICWIVENAKDTTLIEVKEKLLEEYERLDKKEGVERALMAATNGNKFKGAKPFRSRKSYSARKQGGFKGKCFNCGQMGYMKRDCPDPNARNDDDAVFAVGKSRAPGWLIYSGATAHMTPHRNDLFEYKDLDSKIEVTIADGKKIRVLLSVSRPAERGMSVEFQKKSYTIWNKSKAIASGKKVGKAYVLDCEKDMAHYVEYAGVYSERELWHARMGHMNKDALAKTQRATTGIPTLGHKSMTRCGDCLKGKHTVVHFPSRSMSKTTKVLQLVHTDVMGPMKPKSKARYVFTVIDDYAKYVVAYFITMKSDVPIKFKTFMNFYENPWGERINMRHYKCISTVWWAEAVSSSVYLTNRSTTSTDLSMTPNELGFKDKTRLAHLRVFGSVGYVHIGRTKRTKLEPKSFKCMFLGYAENSNGYRMYDLESNKVVVTRSMKLDEREVDGIYDSAPTESTTVIHSMEDVDEAVHLEQKQHPAAQAPARPEEEDHEEDAAMPEAESDASMRHGLATYRTMPSEAFSDNIVFRPEPERVRRPYDLVLAIEGKYKVNNEEDPDNDDHFWPPSPKRPRVDEDGLLAEAVKAYAASGGDADDAPTTYQQAMKSSEASGWIKAMNSELKARADNGSWTLIRWTSGARPIGCRWVFAKKRNEYGRVVRYKARLVAKGFKQKFGVDFFETYSPVAKMNSIRVVLSVVVAKAYVTEELDADAVFLNSDLEEKAFMVVPHGITNAENMMCKLDKAINGLKEAASAWHQTIHAVFIKIRFRSCGADQCVYVKGDKGNYVYVCLYVYDMIIAAQTTKEIDEVKMALKALSR</sequence>
<dbReference type="InterPro" id="IPR012337">
    <property type="entry name" value="RNaseH-like_sf"/>
</dbReference>
<dbReference type="GO" id="GO:0004519">
    <property type="term" value="F:endonuclease activity"/>
    <property type="evidence" value="ECO:0007669"/>
    <property type="project" value="UniProtKB-KW"/>
</dbReference>
<feature type="compositionally biased region" description="Basic and acidic residues" evidence="12">
    <location>
        <begin position="125"/>
        <end position="134"/>
    </location>
</feature>
<feature type="compositionally biased region" description="Acidic residues" evidence="12">
    <location>
        <begin position="684"/>
        <end position="699"/>
    </location>
</feature>
<evidence type="ECO:0000256" key="3">
    <source>
        <dbReference type="ARBA" id="ARBA00022759"/>
    </source>
</evidence>
<evidence type="ECO:0000313" key="14">
    <source>
        <dbReference type="EMBL" id="GMF44977.1"/>
    </source>
</evidence>
<keyword evidence="3" id="KW-0255">Endonuclease</keyword>
<dbReference type="Pfam" id="PF14223">
    <property type="entry name" value="Retrotran_gag_2"/>
    <property type="match status" value="1"/>
</dbReference>
<dbReference type="Pfam" id="PF07727">
    <property type="entry name" value="RVT_2"/>
    <property type="match status" value="1"/>
</dbReference>
<keyword evidence="10" id="KW-0511">Multifunctional enzyme</keyword>
<dbReference type="Gene3D" id="4.10.60.10">
    <property type="entry name" value="Zinc finger, CCHC-type"/>
    <property type="match status" value="1"/>
</dbReference>
<dbReference type="AlphaFoldDB" id="A0A9W6XSN7"/>
<dbReference type="GO" id="GO:0016787">
    <property type="term" value="F:hydrolase activity"/>
    <property type="evidence" value="ECO:0007669"/>
    <property type="project" value="UniProtKB-KW"/>
</dbReference>
<dbReference type="InterPro" id="IPR057670">
    <property type="entry name" value="SH3_retrovirus"/>
</dbReference>
<dbReference type="GO" id="GO:0003887">
    <property type="term" value="F:DNA-directed DNA polymerase activity"/>
    <property type="evidence" value="ECO:0007669"/>
    <property type="project" value="UniProtKB-KW"/>
</dbReference>
<dbReference type="InterPro" id="IPR036875">
    <property type="entry name" value="Znf_CCHC_sf"/>
</dbReference>
<keyword evidence="8" id="KW-0548">Nucleotidyltransferase</keyword>
<keyword evidence="8" id="KW-0808">Transferase</keyword>
<dbReference type="InterPro" id="IPR025724">
    <property type="entry name" value="GAG-pre-integrase_dom"/>
</dbReference>
<evidence type="ECO:0000256" key="7">
    <source>
        <dbReference type="ARBA" id="ARBA00022918"/>
    </source>
</evidence>
<keyword evidence="15" id="KW-1185">Reference proteome</keyword>
<dbReference type="PANTHER" id="PTHR42648">
    <property type="entry name" value="TRANSPOSASE, PUTATIVE-RELATED"/>
    <property type="match status" value="1"/>
</dbReference>
<dbReference type="SUPFAM" id="SSF53098">
    <property type="entry name" value="Ribonuclease H-like"/>
    <property type="match status" value="1"/>
</dbReference>
<name>A0A9W6XSN7_9STRA</name>
<feature type="region of interest" description="Disordered" evidence="12">
    <location>
        <begin position="670"/>
        <end position="700"/>
    </location>
</feature>
<keyword evidence="7" id="KW-0695">RNA-directed DNA polymerase</keyword>
<evidence type="ECO:0000256" key="11">
    <source>
        <dbReference type="PROSITE-ProRule" id="PRU00047"/>
    </source>
</evidence>
<dbReference type="GO" id="GO:0003964">
    <property type="term" value="F:RNA-directed DNA polymerase activity"/>
    <property type="evidence" value="ECO:0007669"/>
    <property type="project" value="UniProtKB-KW"/>
</dbReference>
<reference evidence="14" key="1">
    <citation type="submission" date="2023-04" db="EMBL/GenBank/DDBJ databases">
        <title>Phytophthora fragariaefolia NBRC 109709.</title>
        <authorList>
            <person name="Ichikawa N."/>
            <person name="Sato H."/>
            <person name="Tonouchi N."/>
        </authorList>
    </citation>
    <scope>NUCLEOTIDE SEQUENCE</scope>
    <source>
        <strain evidence="14">NBRC 109709</strain>
    </source>
</reference>
<evidence type="ECO:0000256" key="6">
    <source>
        <dbReference type="ARBA" id="ARBA00022908"/>
    </source>
</evidence>
<proteinExistence type="predicted"/>
<organism evidence="14 15">
    <name type="scientific">Phytophthora fragariaefolia</name>
    <dbReference type="NCBI Taxonomy" id="1490495"/>
    <lineage>
        <taxon>Eukaryota</taxon>
        <taxon>Sar</taxon>
        <taxon>Stramenopiles</taxon>
        <taxon>Oomycota</taxon>
        <taxon>Peronosporomycetes</taxon>
        <taxon>Peronosporales</taxon>
        <taxon>Peronosporaceae</taxon>
        <taxon>Phytophthora</taxon>
    </lineage>
</organism>
<dbReference type="GO" id="GO:0015074">
    <property type="term" value="P:DNA integration"/>
    <property type="evidence" value="ECO:0007669"/>
    <property type="project" value="UniProtKB-KW"/>
</dbReference>
<evidence type="ECO:0000313" key="15">
    <source>
        <dbReference type="Proteomes" id="UP001165121"/>
    </source>
</evidence>
<evidence type="ECO:0000256" key="4">
    <source>
        <dbReference type="ARBA" id="ARBA00022801"/>
    </source>
</evidence>
<feature type="domain" description="CCHC-type" evidence="13">
    <location>
        <begin position="271"/>
        <end position="287"/>
    </location>
</feature>
<dbReference type="PROSITE" id="PS50158">
    <property type="entry name" value="ZF_CCHC"/>
    <property type="match status" value="1"/>
</dbReference>
<dbReference type="SUPFAM" id="SSF57756">
    <property type="entry name" value="Retrovirus zinc finger-like domains"/>
    <property type="match status" value="1"/>
</dbReference>
<dbReference type="InterPro" id="IPR001878">
    <property type="entry name" value="Znf_CCHC"/>
</dbReference>
<gene>
    <name evidence="14" type="ORF">Pfra01_001592400</name>
</gene>
<dbReference type="OrthoDB" id="166608at2759"/>
<keyword evidence="2" id="KW-0479">Metal-binding</keyword>